<keyword evidence="3" id="KW-1185">Reference proteome</keyword>
<keyword evidence="1" id="KW-1133">Transmembrane helix</keyword>
<evidence type="ECO:0000256" key="1">
    <source>
        <dbReference type="SAM" id="Phobius"/>
    </source>
</evidence>
<keyword evidence="1" id="KW-0812">Transmembrane</keyword>
<reference evidence="2 3" key="1">
    <citation type="submission" date="2024-02" db="EMBL/GenBank/DDBJ databases">
        <title>A novel Gemmatimonadota bacterium.</title>
        <authorList>
            <person name="Du Z.-J."/>
            <person name="Ye Y.-Q."/>
        </authorList>
    </citation>
    <scope>NUCLEOTIDE SEQUENCE [LARGE SCALE GENOMIC DNA]</scope>
    <source>
        <strain evidence="2 3">DH-20</strain>
    </source>
</reference>
<organism evidence="2 3">
    <name type="scientific">Gaopeijia maritima</name>
    <dbReference type="NCBI Taxonomy" id="3119007"/>
    <lineage>
        <taxon>Bacteria</taxon>
        <taxon>Pseudomonadati</taxon>
        <taxon>Gemmatimonadota</taxon>
        <taxon>Longimicrobiia</taxon>
        <taxon>Gaopeijiales</taxon>
        <taxon>Gaopeijiaceae</taxon>
        <taxon>Gaopeijia</taxon>
    </lineage>
</organism>
<protein>
    <submittedName>
        <fullName evidence="2">Uncharacterized protein</fullName>
    </submittedName>
</protein>
<sequence>MTTLGWGAKGLVAVLVSAAAVVGQTPEPALDADLVRRALAGTSDEAAWSALEGEAMAAAEGPFVLRQLRFEGEGSELLLELAGYGLPTLEQVMKPGAPTRVVVSLPGARSAVPHGFELADPRGFQEVRVRQAPHGVEVEALLPAGTAAVIDEAADGVRIRPVTPAAAVAQEGSGTEIATVAVWAVQQWVEALRLGRPLAIFPLVGAGALSLLLLSWIWARGRNAASGWSGATDARRLADRLSASASADA</sequence>
<dbReference type="EMBL" id="JBBHLI010000012">
    <property type="protein sequence ID" value="MEK9502519.1"/>
    <property type="molecule type" value="Genomic_DNA"/>
</dbReference>
<name>A0ABU9EEF7_9BACT</name>
<accession>A0ABU9EEF7</accession>
<evidence type="ECO:0000313" key="2">
    <source>
        <dbReference type="EMBL" id="MEK9502519.1"/>
    </source>
</evidence>
<dbReference type="Proteomes" id="UP001484239">
    <property type="component" value="Unassembled WGS sequence"/>
</dbReference>
<comment type="caution">
    <text evidence="2">The sequence shown here is derived from an EMBL/GenBank/DDBJ whole genome shotgun (WGS) entry which is preliminary data.</text>
</comment>
<proteinExistence type="predicted"/>
<gene>
    <name evidence="2" type="ORF">WI372_16115</name>
</gene>
<dbReference type="RefSeq" id="WP_405282612.1">
    <property type="nucleotide sequence ID" value="NZ_CP144380.1"/>
</dbReference>
<feature type="transmembrane region" description="Helical" evidence="1">
    <location>
        <begin position="199"/>
        <end position="219"/>
    </location>
</feature>
<evidence type="ECO:0000313" key="3">
    <source>
        <dbReference type="Proteomes" id="UP001484239"/>
    </source>
</evidence>
<keyword evidence="1" id="KW-0472">Membrane</keyword>